<feature type="region of interest" description="Disordered" evidence="1">
    <location>
        <begin position="162"/>
        <end position="182"/>
    </location>
</feature>
<dbReference type="EMBL" id="CP090163">
    <property type="protein sequence ID" value="UJO12768.1"/>
    <property type="molecule type" value="Genomic_DNA"/>
</dbReference>
<evidence type="ECO:0000256" key="1">
    <source>
        <dbReference type="SAM" id="MobiDB-lite"/>
    </source>
</evidence>
<dbReference type="KEGG" id="ffu:CLAFUR5_01034"/>
<accession>A0A9Q8L8F2</accession>
<evidence type="ECO:0000313" key="2">
    <source>
        <dbReference type="EMBL" id="UJO12768.1"/>
    </source>
</evidence>
<gene>
    <name evidence="2" type="ORF">CLAFUR5_01034</name>
</gene>
<dbReference type="Proteomes" id="UP000756132">
    <property type="component" value="Chromosome 1"/>
</dbReference>
<evidence type="ECO:0000313" key="3">
    <source>
        <dbReference type="Proteomes" id="UP000756132"/>
    </source>
</evidence>
<protein>
    <submittedName>
        <fullName evidence="2">Uncharacterized protein</fullName>
    </submittedName>
</protein>
<reference evidence="2" key="1">
    <citation type="submission" date="2021-12" db="EMBL/GenBank/DDBJ databases">
        <authorList>
            <person name="Zaccaron A."/>
            <person name="Stergiopoulos I."/>
        </authorList>
    </citation>
    <scope>NUCLEOTIDE SEQUENCE</scope>
    <source>
        <strain evidence="2">Race5_Kim</strain>
    </source>
</reference>
<feature type="compositionally biased region" description="Basic and acidic residues" evidence="1">
    <location>
        <begin position="36"/>
        <end position="51"/>
    </location>
</feature>
<name>A0A9Q8L8F2_PASFU</name>
<keyword evidence="3" id="KW-1185">Reference proteome</keyword>
<sequence length="329" mass="35997">MEPPVSREAVYNASYRPMTIIAGETVIAGEPVTPPDDVRRYGKGKGRDRDQPAYTNPYFDEPLCPLETRSSPLEAVNSPYVHTKATDLKATDVKRKTLFDELARFSFDSIRSSSDWSDAQSPATTVSTGILFPEQQPDFSQTIAEDDDEDLDITAELQAGNNSGRDAEAANAAPAPIAGPSRAHIPRARQTDTSPLKPIQHKDIEMGNMSRDISGTTLTASVAKSRSCWQALANAVNGISRAYEEEYFPKTDAPTQQWKAFGERISPAGTIAEVSKAFAGTVYKAANDDFSRKWRSACLKISQCLDIVNEACVNAVVTKRYQPGDHEMV</sequence>
<proteinExistence type="predicted"/>
<feature type="region of interest" description="Disordered" evidence="1">
    <location>
        <begin position="30"/>
        <end position="63"/>
    </location>
</feature>
<reference evidence="2" key="2">
    <citation type="journal article" date="2022" name="Microb. Genom.">
        <title>A chromosome-scale genome assembly of the tomato pathogen Cladosporium fulvum reveals a compartmentalized genome architecture and the presence of a dispensable chromosome.</title>
        <authorList>
            <person name="Zaccaron A.Z."/>
            <person name="Chen L.H."/>
            <person name="Samaras A."/>
            <person name="Stergiopoulos I."/>
        </authorList>
    </citation>
    <scope>NUCLEOTIDE SEQUENCE</scope>
    <source>
        <strain evidence="2">Race5_Kim</strain>
    </source>
</reference>
<organism evidence="2 3">
    <name type="scientific">Passalora fulva</name>
    <name type="common">Tomato leaf mold</name>
    <name type="synonym">Cladosporium fulvum</name>
    <dbReference type="NCBI Taxonomy" id="5499"/>
    <lineage>
        <taxon>Eukaryota</taxon>
        <taxon>Fungi</taxon>
        <taxon>Dikarya</taxon>
        <taxon>Ascomycota</taxon>
        <taxon>Pezizomycotina</taxon>
        <taxon>Dothideomycetes</taxon>
        <taxon>Dothideomycetidae</taxon>
        <taxon>Mycosphaerellales</taxon>
        <taxon>Mycosphaerellaceae</taxon>
        <taxon>Fulvia</taxon>
    </lineage>
</organism>
<dbReference type="GeneID" id="71980912"/>
<dbReference type="AlphaFoldDB" id="A0A9Q8L8F2"/>
<dbReference type="RefSeq" id="XP_047757134.1">
    <property type="nucleotide sequence ID" value="XM_047900182.1"/>
</dbReference>
<feature type="compositionally biased region" description="Low complexity" evidence="1">
    <location>
        <begin position="169"/>
        <end position="180"/>
    </location>
</feature>